<evidence type="ECO:0000256" key="2">
    <source>
        <dbReference type="SAM" id="MobiDB-lite"/>
    </source>
</evidence>
<evidence type="ECO:0000313" key="5">
    <source>
        <dbReference type="Proteomes" id="UP001460270"/>
    </source>
</evidence>
<sequence>MMKKYSVAGAALPYTREKKMTKLSQLAWKKTEARLEETEARIDEVETTLQATSALLKQLLQRQDSMEAKLTDQEARARRENLRIYGIPEEAEGNNIIAFLEKLLCETLDFTREACVKIERAHRALGPKPTGQQTQPRSIIVKFSSFRVKEEVIKRAWQKKQVMYNNTRFFVDHDYPPAIQKKRTEYNQAKRVLKERKSSFKPPILQKCESFMKRGRACTKTQRRQQPTCHHEGSRSPLLHLPLTHISERYSGSLRGRWLQERAAATASVSASTEVDPRQRMMEKLQEYRRHPPADK</sequence>
<name>A0AAW0MRL2_9GOBI</name>
<feature type="domain" description="L1 transposable element RRM" evidence="3">
    <location>
        <begin position="79"/>
        <end position="163"/>
    </location>
</feature>
<evidence type="ECO:0000313" key="4">
    <source>
        <dbReference type="EMBL" id="KAK7881156.1"/>
    </source>
</evidence>
<reference evidence="5" key="1">
    <citation type="submission" date="2024-04" db="EMBL/GenBank/DDBJ databases">
        <title>Salinicola lusitanus LLJ914,a marine bacterium isolated from the Okinawa Trough.</title>
        <authorList>
            <person name="Li J."/>
        </authorList>
    </citation>
    <scope>NUCLEOTIDE SEQUENCE [LARGE SCALE GENOMIC DNA]</scope>
</reference>
<dbReference type="InterPro" id="IPR043636">
    <property type="entry name" value="L1_RRM_dom"/>
</dbReference>
<dbReference type="Pfam" id="PF02994">
    <property type="entry name" value="Transposase_22"/>
    <property type="match status" value="1"/>
</dbReference>
<feature type="coiled-coil region" evidence="1">
    <location>
        <begin position="28"/>
        <end position="76"/>
    </location>
</feature>
<dbReference type="Proteomes" id="UP001460270">
    <property type="component" value="Unassembled WGS sequence"/>
</dbReference>
<gene>
    <name evidence="4" type="ORF">WMY93_029565</name>
</gene>
<dbReference type="InterPro" id="IPR004244">
    <property type="entry name" value="Transposase_22"/>
</dbReference>
<feature type="region of interest" description="Disordered" evidence="2">
    <location>
        <begin position="217"/>
        <end position="236"/>
    </location>
</feature>
<protein>
    <recommendedName>
        <fullName evidence="3">L1 transposable element RRM domain-containing protein</fullName>
    </recommendedName>
</protein>
<keyword evidence="1" id="KW-0175">Coiled coil</keyword>
<dbReference type="PANTHER" id="PTHR11505">
    <property type="entry name" value="L1 TRANSPOSABLE ELEMENT-RELATED"/>
    <property type="match status" value="1"/>
</dbReference>
<dbReference type="AlphaFoldDB" id="A0AAW0MRL2"/>
<keyword evidence="5" id="KW-1185">Reference proteome</keyword>
<feature type="region of interest" description="Disordered" evidence="2">
    <location>
        <begin position="265"/>
        <end position="296"/>
    </location>
</feature>
<feature type="compositionally biased region" description="Basic and acidic residues" evidence="2">
    <location>
        <begin position="275"/>
        <end position="296"/>
    </location>
</feature>
<dbReference type="FunFam" id="3.30.70.1820:FF:000004">
    <property type="entry name" value="Uncharacterized protein"/>
    <property type="match status" value="1"/>
</dbReference>
<comment type="caution">
    <text evidence="4">The sequence shown here is derived from an EMBL/GenBank/DDBJ whole genome shotgun (WGS) entry which is preliminary data.</text>
</comment>
<accession>A0AAW0MRL2</accession>
<evidence type="ECO:0000259" key="3">
    <source>
        <dbReference type="Pfam" id="PF02994"/>
    </source>
</evidence>
<dbReference type="Gene3D" id="3.30.70.1820">
    <property type="entry name" value="L1 transposable element, RRM domain"/>
    <property type="match status" value="1"/>
</dbReference>
<evidence type="ECO:0000256" key="1">
    <source>
        <dbReference type="SAM" id="Coils"/>
    </source>
</evidence>
<dbReference type="EMBL" id="JBBPFD010000022">
    <property type="protein sequence ID" value="KAK7881156.1"/>
    <property type="molecule type" value="Genomic_DNA"/>
</dbReference>
<organism evidence="4 5">
    <name type="scientific">Mugilogobius chulae</name>
    <name type="common">yellowstripe goby</name>
    <dbReference type="NCBI Taxonomy" id="88201"/>
    <lineage>
        <taxon>Eukaryota</taxon>
        <taxon>Metazoa</taxon>
        <taxon>Chordata</taxon>
        <taxon>Craniata</taxon>
        <taxon>Vertebrata</taxon>
        <taxon>Euteleostomi</taxon>
        <taxon>Actinopterygii</taxon>
        <taxon>Neopterygii</taxon>
        <taxon>Teleostei</taxon>
        <taxon>Neoteleostei</taxon>
        <taxon>Acanthomorphata</taxon>
        <taxon>Gobiaria</taxon>
        <taxon>Gobiiformes</taxon>
        <taxon>Gobioidei</taxon>
        <taxon>Gobiidae</taxon>
        <taxon>Gobionellinae</taxon>
        <taxon>Mugilogobius</taxon>
    </lineage>
</organism>
<proteinExistence type="predicted"/>